<gene>
    <name evidence="2" type="ORF">VITISV_036935</name>
</gene>
<dbReference type="AlphaFoldDB" id="A5B6C0"/>
<feature type="domain" description="Retrovirus-related Pol polyprotein from transposon TNT 1-94-like beta-barrel" evidence="1">
    <location>
        <begin position="151"/>
        <end position="209"/>
    </location>
</feature>
<reference evidence="2" key="1">
    <citation type="journal article" date="2007" name="PLoS ONE">
        <title>The first genome sequence of an elite grapevine cultivar (Pinot noir Vitis vinifera L.): coping with a highly heterozygous genome.</title>
        <authorList>
            <person name="Velasco R."/>
            <person name="Zharkikh A."/>
            <person name="Troggio M."/>
            <person name="Cartwright D.A."/>
            <person name="Cestaro A."/>
            <person name="Pruss D."/>
            <person name="Pindo M."/>
            <person name="FitzGerald L.M."/>
            <person name="Vezzulli S."/>
            <person name="Reid J."/>
            <person name="Malacarne G."/>
            <person name="Iliev D."/>
            <person name="Coppola G."/>
            <person name="Wardell B."/>
            <person name="Micheletti D."/>
            <person name="Macalma T."/>
            <person name="Facci M."/>
            <person name="Mitchell J.T."/>
            <person name="Perazzolli M."/>
            <person name="Eldredge G."/>
            <person name="Gatto P."/>
            <person name="Oyzerski R."/>
            <person name="Moretto M."/>
            <person name="Gutin N."/>
            <person name="Stefanini M."/>
            <person name="Chen Y."/>
            <person name="Segala C."/>
            <person name="Davenport C."/>
            <person name="Dematte L."/>
            <person name="Mraz A."/>
            <person name="Battilana J."/>
            <person name="Stormo K."/>
            <person name="Costa F."/>
            <person name="Tao Q."/>
            <person name="Si-Ammour A."/>
            <person name="Harkins T."/>
            <person name="Lackey A."/>
            <person name="Perbost C."/>
            <person name="Taillon B."/>
            <person name="Stella A."/>
            <person name="Solovyev V."/>
            <person name="Fawcett J.A."/>
            <person name="Sterck L."/>
            <person name="Vandepoele K."/>
            <person name="Grando S.M."/>
            <person name="Toppo S."/>
            <person name="Moser C."/>
            <person name="Lanchbury J."/>
            <person name="Bogden R."/>
            <person name="Skolnick M."/>
            <person name="Sgaramella V."/>
            <person name="Bhatnagar S.K."/>
            <person name="Fontana P."/>
            <person name="Gutin A."/>
            <person name="Van de Peer Y."/>
            <person name="Salamini F."/>
            <person name="Viola R."/>
        </authorList>
    </citation>
    <scope>NUCLEOTIDE SEQUENCE</scope>
</reference>
<organism evidence="2">
    <name type="scientific">Vitis vinifera</name>
    <name type="common">Grape</name>
    <dbReference type="NCBI Taxonomy" id="29760"/>
    <lineage>
        <taxon>Eukaryota</taxon>
        <taxon>Viridiplantae</taxon>
        <taxon>Streptophyta</taxon>
        <taxon>Embryophyta</taxon>
        <taxon>Tracheophyta</taxon>
        <taxon>Spermatophyta</taxon>
        <taxon>Magnoliopsida</taxon>
        <taxon>eudicotyledons</taxon>
        <taxon>Gunneridae</taxon>
        <taxon>Pentapetalae</taxon>
        <taxon>rosids</taxon>
        <taxon>Vitales</taxon>
        <taxon>Vitaceae</taxon>
        <taxon>Viteae</taxon>
        <taxon>Vitis</taxon>
    </lineage>
</organism>
<evidence type="ECO:0000259" key="1">
    <source>
        <dbReference type="Pfam" id="PF22936"/>
    </source>
</evidence>
<proteinExistence type="predicted"/>
<accession>A5B6C0</accession>
<evidence type="ECO:0000313" key="2">
    <source>
        <dbReference type="EMBL" id="CAN60994.1"/>
    </source>
</evidence>
<dbReference type="Pfam" id="PF14223">
    <property type="entry name" value="Retrotran_gag_2"/>
    <property type="match status" value="1"/>
</dbReference>
<protein>
    <recommendedName>
        <fullName evidence="1">Retrovirus-related Pol polyprotein from transposon TNT 1-94-like beta-barrel domain-containing protein</fullName>
    </recommendedName>
</protein>
<dbReference type="EMBL" id="AM448101">
    <property type="protein sequence ID" value="CAN60994.1"/>
    <property type="molecule type" value="Genomic_DNA"/>
</dbReference>
<dbReference type="Pfam" id="PF22936">
    <property type="entry name" value="Pol_BBD"/>
    <property type="match status" value="1"/>
</dbReference>
<name>A5B6C0_VITVI</name>
<dbReference type="InterPro" id="IPR054722">
    <property type="entry name" value="PolX-like_BBD"/>
</dbReference>
<sequence>MFDDELMEKAHSAILLCLGNEVLREVVEEDTTTKLWLKLESLYMTKSLTNLLNLKNWLYTLQMKEGTSTIKNHLDEFNKTIMDLRNIDVRIDDENQTIILMCSLSNSYEHFLNTMVYGRDTIYIENVRAALNSRELKNKVFKSREDDSSEGCSYHMSPNRNWFSTYQLIDGGKILMGNDVACKVIGIDIIQIKMQGAIIRTLIDVRHVP</sequence>